<evidence type="ECO:0000313" key="6">
    <source>
        <dbReference type="EMBL" id="GAA5226544.1"/>
    </source>
</evidence>
<dbReference type="EMBL" id="BAABLK010000022">
    <property type="protein sequence ID" value="GAA5226544.1"/>
    <property type="molecule type" value="Genomic_DNA"/>
</dbReference>
<keyword evidence="2" id="KW-0285">Flavoprotein</keyword>
<keyword evidence="7" id="KW-1185">Reference proteome</keyword>
<organism evidence="6 7">
    <name type="scientific">Paeniglutamicibacter antarcticus</name>
    <dbReference type="NCBI Taxonomy" id="494023"/>
    <lineage>
        <taxon>Bacteria</taxon>
        <taxon>Bacillati</taxon>
        <taxon>Actinomycetota</taxon>
        <taxon>Actinomycetes</taxon>
        <taxon>Micrococcales</taxon>
        <taxon>Micrococcaceae</taxon>
        <taxon>Paeniglutamicibacter</taxon>
    </lineage>
</organism>
<reference evidence="7" key="1">
    <citation type="journal article" date="2019" name="Int. J. Syst. Evol. Microbiol.">
        <title>The Global Catalogue of Microorganisms (GCM) 10K type strain sequencing project: providing services to taxonomists for standard genome sequencing and annotation.</title>
        <authorList>
            <consortium name="The Broad Institute Genomics Platform"/>
            <consortium name="The Broad Institute Genome Sequencing Center for Infectious Disease"/>
            <person name="Wu L."/>
            <person name="Ma J."/>
        </authorList>
    </citation>
    <scope>NUCLEOTIDE SEQUENCE [LARGE SCALE GENOMIC DNA]</scope>
    <source>
        <strain evidence="7">JCM 18952</strain>
    </source>
</reference>
<proteinExistence type="inferred from homology"/>
<dbReference type="SUPFAM" id="SSF50475">
    <property type="entry name" value="FMN-binding split barrel"/>
    <property type="match status" value="1"/>
</dbReference>
<name>A0ABP9TI00_9MICC</name>
<dbReference type="InterPro" id="IPR012349">
    <property type="entry name" value="Split_barrel_FMN-bd"/>
</dbReference>
<dbReference type="Proteomes" id="UP001501257">
    <property type="component" value="Unassembled WGS sequence"/>
</dbReference>
<dbReference type="PANTHER" id="PTHR33798">
    <property type="entry name" value="FLAVOPROTEIN OXYGENASE"/>
    <property type="match status" value="1"/>
</dbReference>
<dbReference type="PANTHER" id="PTHR33798:SF5">
    <property type="entry name" value="FLAVIN REDUCTASE LIKE DOMAIN-CONTAINING PROTEIN"/>
    <property type="match status" value="1"/>
</dbReference>
<dbReference type="Pfam" id="PF01613">
    <property type="entry name" value="Flavin_Reduct"/>
    <property type="match status" value="1"/>
</dbReference>
<evidence type="ECO:0000256" key="2">
    <source>
        <dbReference type="ARBA" id="ARBA00022630"/>
    </source>
</evidence>
<comment type="cofactor">
    <cofactor evidence="1">
        <name>FMN</name>
        <dbReference type="ChEBI" id="CHEBI:58210"/>
    </cofactor>
</comment>
<dbReference type="Gene3D" id="2.30.110.10">
    <property type="entry name" value="Electron Transport, Fmn-binding Protein, Chain A"/>
    <property type="match status" value="1"/>
</dbReference>
<evidence type="ECO:0000259" key="5">
    <source>
        <dbReference type="SMART" id="SM00903"/>
    </source>
</evidence>
<evidence type="ECO:0000256" key="3">
    <source>
        <dbReference type="ARBA" id="ARBA00022643"/>
    </source>
</evidence>
<gene>
    <name evidence="6" type="ORF">GCM10025778_10770</name>
</gene>
<sequence length="215" mass="23285">MALMCCAWTMRIELDAGALPVRNVYRLLTSLVIPRPIAWVSTLNEAGLANLAPHSFFTVASADPGIVQFTSVTRKDTLRNIESTGEFVVNLAPRALMEQINATATEFPSDISEFDAAGLRKEPSRTVAAPRIAGSPAALECSLHRIIEVGNSFLVLGLVTHVALDESMLNEAGHPQPERLDPVARLGSNQWGTLGEVLALDRITLEQWGANTQKD</sequence>
<protein>
    <submittedName>
        <fullName evidence="6">Flavin reductase family protein</fullName>
    </submittedName>
</protein>
<dbReference type="InterPro" id="IPR002563">
    <property type="entry name" value="Flavin_Rdtase-like_dom"/>
</dbReference>
<evidence type="ECO:0000256" key="4">
    <source>
        <dbReference type="ARBA" id="ARBA00038054"/>
    </source>
</evidence>
<feature type="domain" description="Flavin reductase like" evidence="5">
    <location>
        <begin position="30"/>
        <end position="171"/>
    </location>
</feature>
<accession>A0ABP9TI00</accession>
<evidence type="ECO:0000256" key="1">
    <source>
        <dbReference type="ARBA" id="ARBA00001917"/>
    </source>
</evidence>
<evidence type="ECO:0000313" key="7">
    <source>
        <dbReference type="Proteomes" id="UP001501257"/>
    </source>
</evidence>
<keyword evidence="3" id="KW-0288">FMN</keyword>
<comment type="caution">
    <text evidence="6">The sequence shown here is derived from an EMBL/GenBank/DDBJ whole genome shotgun (WGS) entry which is preliminary data.</text>
</comment>
<dbReference type="SMART" id="SM00903">
    <property type="entry name" value="Flavin_Reduct"/>
    <property type="match status" value="1"/>
</dbReference>
<comment type="similarity">
    <text evidence="4">Belongs to the flavoredoxin family.</text>
</comment>